<organism evidence="4 5">
    <name type="scientific">Phaseolus coccineus</name>
    <name type="common">Scarlet runner bean</name>
    <name type="synonym">Phaseolus multiflorus</name>
    <dbReference type="NCBI Taxonomy" id="3886"/>
    <lineage>
        <taxon>Eukaryota</taxon>
        <taxon>Viridiplantae</taxon>
        <taxon>Streptophyta</taxon>
        <taxon>Embryophyta</taxon>
        <taxon>Tracheophyta</taxon>
        <taxon>Spermatophyta</taxon>
        <taxon>Magnoliopsida</taxon>
        <taxon>eudicotyledons</taxon>
        <taxon>Gunneridae</taxon>
        <taxon>Pentapetalae</taxon>
        <taxon>rosids</taxon>
        <taxon>fabids</taxon>
        <taxon>Fabales</taxon>
        <taxon>Fabaceae</taxon>
        <taxon>Papilionoideae</taxon>
        <taxon>50 kb inversion clade</taxon>
        <taxon>NPAAA clade</taxon>
        <taxon>indigoferoid/millettioid clade</taxon>
        <taxon>Phaseoleae</taxon>
        <taxon>Phaseolus</taxon>
    </lineage>
</organism>
<evidence type="ECO:0000313" key="4">
    <source>
        <dbReference type="EMBL" id="KAK7353668.1"/>
    </source>
</evidence>
<dbReference type="InterPro" id="IPR036928">
    <property type="entry name" value="AS_sf"/>
</dbReference>
<dbReference type="EMBL" id="JAYMYR010000007">
    <property type="protein sequence ID" value="KAK7353668.1"/>
    <property type="molecule type" value="Genomic_DNA"/>
</dbReference>
<dbReference type="InterPro" id="IPR020556">
    <property type="entry name" value="Amidase_CS"/>
</dbReference>
<protein>
    <recommendedName>
        <fullName evidence="3">Amidase domain-containing protein</fullName>
    </recommendedName>
</protein>
<dbReference type="PANTHER" id="PTHR11895:SF158">
    <property type="entry name" value="FATTY ACID AMIDE HYDROLASE-LIKE PROTEIN"/>
    <property type="match status" value="1"/>
</dbReference>
<sequence length="624" mass="69023">MQWQMKQGLMDFLKRKGVVYRPVKDVDLGSYSTEFYLQANVKAPRMTGLLVKIFTYLLEFPILGTLLLFILKGNNLIHRLITNAEFQEPPLFVPLHDFEDIKERKVKCLDSSLQPPEKVHLALDCLPVSSQETLDGTNSSFCRWTIMDYAKAYRLGDITPSLVAERFIAAIDESTKASFQMGFFIHYSVDDILRQAAESTHRYRRGEPISVLDGVPVAIKDEIDCLPYPTTGGTTWLHKERPCNDDACCVKRLRLCGAILVGKTNMHELGSGTSGINPHYGPARNPYDTNKIAGGSSSGSASLVSAGLCPVALGVDGGGSVRMPAALCGVVGLKPTFARIPHDGVLPLNWTVGMVGILAGTVEDALIVYAAISGEIPSEQIFSVLTNINLPRLSLTKSISDIKLAKYGKWFDDCSNDVRICCSKTLYQLQDHYNWKIIDVTIPEIEAMRLAHYMTIGSESSTALDSFKEKNFAELGWDVRVAQSIYGSFSGMEYLKAQKMRNRQLQFHKKIFAEADVIVSPTTGVTAYPIQDDALQTGELDYVNGAALVRYSIAGNFLGLPAVTVPVGFDRLGLPIGLQFIGRPWSEATLIHLAFAVQVMCISEYRKPKVYYDLLRKKIDSDAM</sequence>
<keyword evidence="2" id="KW-0472">Membrane</keyword>
<dbReference type="Pfam" id="PF01425">
    <property type="entry name" value="Amidase"/>
    <property type="match status" value="1"/>
</dbReference>
<reference evidence="4 5" key="1">
    <citation type="submission" date="2024-01" db="EMBL/GenBank/DDBJ databases">
        <title>The genomes of 5 underutilized Papilionoideae crops provide insights into root nodulation and disease resistanc.</title>
        <authorList>
            <person name="Jiang F."/>
        </authorList>
    </citation>
    <scope>NUCLEOTIDE SEQUENCE [LARGE SCALE GENOMIC DNA]</scope>
    <source>
        <strain evidence="4">JINMINGXINNONG_FW02</strain>
        <tissue evidence="4">Leaves</tissue>
    </source>
</reference>
<evidence type="ECO:0000259" key="3">
    <source>
        <dbReference type="Pfam" id="PF01425"/>
    </source>
</evidence>
<accession>A0AAN9MKA4</accession>
<dbReference type="InterPro" id="IPR000120">
    <property type="entry name" value="Amidase"/>
</dbReference>
<dbReference type="AlphaFoldDB" id="A0AAN9MKA4"/>
<comment type="similarity">
    <text evidence="1">Belongs to the amidase family.</text>
</comment>
<evidence type="ECO:0000256" key="1">
    <source>
        <dbReference type="ARBA" id="ARBA00009199"/>
    </source>
</evidence>
<dbReference type="PROSITE" id="PS00571">
    <property type="entry name" value="AMIDASES"/>
    <property type="match status" value="1"/>
</dbReference>
<dbReference type="PANTHER" id="PTHR11895">
    <property type="entry name" value="TRANSAMIDASE"/>
    <property type="match status" value="1"/>
</dbReference>
<gene>
    <name evidence="4" type="ORF">VNO80_19119</name>
</gene>
<dbReference type="Gene3D" id="3.90.1300.10">
    <property type="entry name" value="Amidase signature (AS) domain"/>
    <property type="match status" value="1"/>
</dbReference>
<keyword evidence="2" id="KW-0812">Transmembrane</keyword>
<feature type="domain" description="Amidase" evidence="3">
    <location>
        <begin position="179"/>
        <end position="590"/>
    </location>
</feature>
<dbReference type="InterPro" id="IPR023631">
    <property type="entry name" value="Amidase_dom"/>
</dbReference>
<dbReference type="GO" id="GO:0016811">
    <property type="term" value="F:hydrolase activity, acting on carbon-nitrogen (but not peptide) bonds, in linear amides"/>
    <property type="evidence" value="ECO:0007669"/>
    <property type="project" value="UniProtKB-ARBA"/>
</dbReference>
<keyword evidence="5" id="KW-1185">Reference proteome</keyword>
<keyword evidence="2" id="KW-1133">Transmembrane helix</keyword>
<dbReference type="SUPFAM" id="SSF75304">
    <property type="entry name" value="Amidase signature (AS) enzymes"/>
    <property type="match status" value="1"/>
</dbReference>
<name>A0AAN9MKA4_PHACN</name>
<feature type="transmembrane region" description="Helical" evidence="2">
    <location>
        <begin position="49"/>
        <end position="71"/>
    </location>
</feature>
<evidence type="ECO:0000256" key="2">
    <source>
        <dbReference type="SAM" id="Phobius"/>
    </source>
</evidence>
<comment type="caution">
    <text evidence="4">The sequence shown here is derived from an EMBL/GenBank/DDBJ whole genome shotgun (WGS) entry which is preliminary data.</text>
</comment>
<proteinExistence type="inferred from homology"/>
<evidence type="ECO:0000313" key="5">
    <source>
        <dbReference type="Proteomes" id="UP001374584"/>
    </source>
</evidence>
<dbReference type="Proteomes" id="UP001374584">
    <property type="component" value="Unassembled WGS sequence"/>
</dbReference>